<dbReference type="SUPFAM" id="SSF52540">
    <property type="entry name" value="P-loop containing nucleoside triphosphate hydrolases"/>
    <property type="match status" value="1"/>
</dbReference>
<evidence type="ECO:0000256" key="3">
    <source>
        <dbReference type="HAMAP-Rule" id="MF_00376"/>
    </source>
</evidence>
<evidence type="ECO:0000256" key="1">
    <source>
        <dbReference type="ARBA" id="ARBA00022741"/>
    </source>
</evidence>
<dbReference type="UniPathway" id="UPA00241">
    <property type="reaction ID" value="UER00356"/>
</dbReference>
<proteinExistence type="inferred from homology"/>
<comment type="caution">
    <text evidence="5">The sequence shown here is derived from an EMBL/GenBank/DDBJ whole genome shotgun (WGS) entry which is preliminary data.</text>
</comment>
<evidence type="ECO:0000313" key="6">
    <source>
        <dbReference type="Proteomes" id="UP000446866"/>
    </source>
</evidence>
<evidence type="ECO:0000256" key="2">
    <source>
        <dbReference type="ARBA" id="ARBA00022840"/>
    </source>
</evidence>
<dbReference type="RefSeq" id="WP_160202636.1">
    <property type="nucleotide sequence ID" value="NZ_QXWK01000023.1"/>
</dbReference>
<dbReference type="AlphaFoldDB" id="A0A845QKF3"/>
<reference evidence="5 6" key="1">
    <citation type="submission" date="2018-08" db="EMBL/GenBank/DDBJ databases">
        <title>Murine metabolic-syndrome-specific gut microbial biobank.</title>
        <authorList>
            <person name="Liu C."/>
        </authorList>
    </citation>
    <scope>NUCLEOTIDE SEQUENCE [LARGE SCALE GENOMIC DNA]</scope>
    <source>
        <strain evidence="5 6">28</strain>
    </source>
</reference>
<dbReference type="GO" id="GO:0005737">
    <property type="term" value="C:cytoplasm"/>
    <property type="evidence" value="ECO:0007669"/>
    <property type="project" value="UniProtKB-SubCell"/>
</dbReference>
<dbReference type="NCBIfam" id="TIGR00152">
    <property type="entry name" value="dephospho-CoA kinase"/>
    <property type="match status" value="1"/>
</dbReference>
<evidence type="ECO:0000313" key="5">
    <source>
        <dbReference type="EMBL" id="NBH62349.1"/>
    </source>
</evidence>
<dbReference type="EMBL" id="QXWK01000023">
    <property type="protein sequence ID" value="NBH62349.1"/>
    <property type="molecule type" value="Genomic_DNA"/>
</dbReference>
<keyword evidence="3 5" id="KW-0808">Transferase</keyword>
<comment type="subcellular location">
    <subcellularLocation>
        <location evidence="3">Cytoplasm</location>
    </subcellularLocation>
</comment>
<sequence length="200" mass="22284">MKVIGLTGGIGAGKSTVSDYLLDKGFTVIDADKIARSMTEKGSETLQALTEAFGEDILFTDGCLDRKKLAAIVFSDEKKRLVLEELTTKKVVQIIEEKITGLQEEGYEAPVFIDAPLLFESGADKLCDAVWLVDASIDIRIRRVMARDDVTSEEVKRRILNQMSSSEKIARSTDIIDNSKGKEALYEQVERLLERYAETK</sequence>
<dbReference type="GO" id="GO:0015937">
    <property type="term" value="P:coenzyme A biosynthetic process"/>
    <property type="evidence" value="ECO:0007669"/>
    <property type="project" value="UniProtKB-UniRule"/>
</dbReference>
<accession>A0A845QKF3</accession>
<dbReference type="Proteomes" id="UP000446866">
    <property type="component" value="Unassembled WGS sequence"/>
</dbReference>
<keyword evidence="3" id="KW-0963">Cytoplasm</keyword>
<protein>
    <recommendedName>
        <fullName evidence="3 4">Dephospho-CoA kinase</fullName>
        <ecNumber evidence="3 4">2.7.1.24</ecNumber>
    </recommendedName>
    <alternativeName>
        <fullName evidence="3">Dephosphocoenzyme A kinase</fullName>
    </alternativeName>
</protein>
<dbReference type="CDD" id="cd02022">
    <property type="entry name" value="DPCK"/>
    <property type="match status" value="1"/>
</dbReference>
<keyword evidence="3" id="KW-0173">Coenzyme A biosynthesis</keyword>
<keyword evidence="2 3" id="KW-0067">ATP-binding</keyword>
<comment type="pathway">
    <text evidence="3">Cofactor biosynthesis; coenzyme A biosynthesis; CoA from (R)-pantothenate: step 5/5.</text>
</comment>
<dbReference type="PANTHER" id="PTHR10695:SF46">
    <property type="entry name" value="BIFUNCTIONAL COENZYME A SYNTHASE-RELATED"/>
    <property type="match status" value="1"/>
</dbReference>
<organism evidence="5 6">
    <name type="scientific">Anaerotruncus colihominis</name>
    <dbReference type="NCBI Taxonomy" id="169435"/>
    <lineage>
        <taxon>Bacteria</taxon>
        <taxon>Bacillati</taxon>
        <taxon>Bacillota</taxon>
        <taxon>Clostridia</taxon>
        <taxon>Eubacteriales</taxon>
        <taxon>Oscillospiraceae</taxon>
        <taxon>Anaerotruncus</taxon>
    </lineage>
</organism>
<name>A0A845QKF3_9FIRM</name>
<comment type="similarity">
    <text evidence="3">Belongs to the CoaE family.</text>
</comment>
<keyword evidence="6" id="KW-1185">Reference proteome</keyword>
<comment type="catalytic activity">
    <reaction evidence="3">
        <text>3'-dephospho-CoA + ATP = ADP + CoA + H(+)</text>
        <dbReference type="Rhea" id="RHEA:18245"/>
        <dbReference type="ChEBI" id="CHEBI:15378"/>
        <dbReference type="ChEBI" id="CHEBI:30616"/>
        <dbReference type="ChEBI" id="CHEBI:57287"/>
        <dbReference type="ChEBI" id="CHEBI:57328"/>
        <dbReference type="ChEBI" id="CHEBI:456216"/>
        <dbReference type="EC" id="2.7.1.24"/>
    </reaction>
</comment>
<gene>
    <name evidence="3" type="primary">coaE</name>
    <name evidence="5" type="ORF">D0435_11875</name>
</gene>
<keyword evidence="3 5" id="KW-0418">Kinase</keyword>
<keyword evidence="1 3" id="KW-0547">Nucleotide-binding</keyword>
<dbReference type="GO" id="GO:0005524">
    <property type="term" value="F:ATP binding"/>
    <property type="evidence" value="ECO:0007669"/>
    <property type="project" value="UniProtKB-UniRule"/>
</dbReference>
<dbReference type="InterPro" id="IPR001977">
    <property type="entry name" value="Depp_CoAkinase"/>
</dbReference>
<evidence type="ECO:0000256" key="4">
    <source>
        <dbReference type="NCBIfam" id="TIGR00152"/>
    </source>
</evidence>
<dbReference type="Gene3D" id="3.40.50.300">
    <property type="entry name" value="P-loop containing nucleotide triphosphate hydrolases"/>
    <property type="match status" value="1"/>
</dbReference>
<dbReference type="Pfam" id="PF01121">
    <property type="entry name" value="CoaE"/>
    <property type="match status" value="1"/>
</dbReference>
<dbReference type="PROSITE" id="PS51219">
    <property type="entry name" value="DPCK"/>
    <property type="match status" value="1"/>
</dbReference>
<dbReference type="InterPro" id="IPR027417">
    <property type="entry name" value="P-loop_NTPase"/>
</dbReference>
<dbReference type="EC" id="2.7.1.24" evidence="3 4"/>
<dbReference type="GO" id="GO:0004140">
    <property type="term" value="F:dephospho-CoA kinase activity"/>
    <property type="evidence" value="ECO:0007669"/>
    <property type="project" value="UniProtKB-UniRule"/>
</dbReference>
<comment type="function">
    <text evidence="3">Catalyzes the phosphorylation of the 3'-hydroxyl group of dephosphocoenzyme A to form coenzyme A.</text>
</comment>
<dbReference type="PANTHER" id="PTHR10695">
    <property type="entry name" value="DEPHOSPHO-COA KINASE-RELATED"/>
    <property type="match status" value="1"/>
</dbReference>
<feature type="binding site" evidence="3">
    <location>
        <begin position="11"/>
        <end position="16"/>
    </location>
    <ligand>
        <name>ATP</name>
        <dbReference type="ChEBI" id="CHEBI:30616"/>
    </ligand>
</feature>
<dbReference type="HAMAP" id="MF_00376">
    <property type="entry name" value="Dephospho_CoA_kinase"/>
    <property type="match status" value="1"/>
</dbReference>